<feature type="domain" description="Serine/threonine specific protein phosphatases" evidence="6">
    <location>
        <begin position="46"/>
        <end position="246"/>
    </location>
</feature>
<sequence length="262" mass="29482">MPEKGCSQNFDNNWIFIFCCRYGNANVWKTFTDLFDYLPLTALVLTLQHILKMLIEYSNILCCSDPDERKRSISVQGTTVAALLVSDTRLELLVVETKGKRRERSKGSWMEAGDRGIGVGEERPRADALHCASSSCCSRSESNYVYLNCAILFVQVESEIFCLHGGLSPNVETLDSIRSFDRVQEVPHEGPMCDLLWSDPDDRCGWGISPRGAGYTFGQVCSPGLFNFLCFAVESILSFLQFDPAPRRGEPDVTRRTPDYFL</sequence>
<dbReference type="InterPro" id="IPR047129">
    <property type="entry name" value="PPA2-like"/>
</dbReference>
<proteinExistence type="inferred from homology"/>
<dbReference type="PANTHER" id="PTHR45619">
    <property type="entry name" value="SERINE/THREONINE-PROTEIN PHOSPHATASE PP2A-RELATED"/>
    <property type="match status" value="1"/>
</dbReference>
<dbReference type="PRINTS" id="PR00114">
    <property type="entry name" value="STPHPHTASE"/>
</dbReference>
<keyword evidence="3" id="KW-0378">Hydrolase</keyword>
<evidence type="ECO:0000256" key="3">
    <source>
        <dbReference type="ARBA" id="ARBA00022801"/>
    </source>
</evidence>
<dbReference type="EMBL" id="JACMSC010000003">
    <property type="protein sequence ID" value="KAG6530630.1"/>
    <property type="molecule type" value="Genomic_DNA"/>
</dbReference>
<dbReference type="GO" id="GO:0004722">
    <property type="term" value="F:protein serine/threonine phosphatase activity"/>
    <property type="evidence" value="ECO:0007669"/>
    <property type="project" value="UniProtKB-EC"/>
</dbReference>
<dbReference type="Pfam" id="PF00149">
    <property type="entry name" value="Metallophos"/>
    <property type="match status" value="1"/>
</dbReference>
<evidence type="ECO:0000256" key="5">
    <source>
        <dbReference type="ARBA" id="ARBA00034714"/>
    </source>
</evidence>
<evidence type="ECO:0000259" key="6">
    <source>
        <dbReference type="SMART" id="SM00156"/>
    </source>
</evidence>
<dbReference type="Proteomes" id="UP000734854">
    <property type="component" value="Unassembled WGS sequence"/>
</dbReference>
<dbReference type="InterPro" id="IPR004843">
    <property type="entry name" value="Calcineurin-like_PHP"/>
</dbReference>
<accession>A0A8J5LR04</accession>
<gene>
    <name evidence="7" type="ORF">ZIOFF_012871</name>
</gene>
<keyword evidence="8" id="KW-1185">Reference proteome</keyword>
<dbReference type="EC" id="3.1.3.16" evidence="1"/>
<comment type="similarity">
    <text evidence="5">Belongs to the PPP phosphatase family. PP-2A subfamily.</text>
</comment>
<name>A0A8J5LR04_ZINOF</name>
<dbReference type="AlphaFoldDB" id="A0A8J5LR04"/>
<keyword evidence="2" id="KW-0479">Metal-binding</keyword>
<keyword evidence="4" id="KW-0464">Manganese</keyword>
<comment type="caution">
    <text evidence="7">The sequence shown here is derived from an EMBL/GenBank/DDBJ whole genome shotgun (WGS) entry which is preliminary data.</text>
</comment>
<organism evidence="7 8">
    <name type="scientific">Zingiber officinale</name>
    <name type="common">Ginger</name>
    <name type="synonym">Amomum zingiber</name>
    <dbReference type="NCBI Taxonomy" id="94328"/>
    <lineage>
        <taxon>Eukaryota</taxon>
        <taxon>Viridiplantae</taxon>
        <taxon>Streptophyta</taxon>
        <taxon>Embryophyta</taxon>
        <taxon>Tracheophyta</taxon>
        <taxon>Spermatophyta</taxon>
        <taxon>Magnoliopsida</taxon>
        <taxon>Liliopsida</taxon>
        <taxon>Zingiberales</taxon>
        <taxon>Zingiberaceae</taxon>
        <taxon>Zingiber</taxon>
    </lineage>
</organism>
<dbReference type="Gene3D" id="3.60.21.10">
    <property type="match status" value="1"/>
</dbReference>
<evidence type="ECO:0000256" key="2">
    <source>
        <dbReference type="ARBA" id="ARBA00022723"/>
    </source>
</evidence>
<dbReference type="InterPro" id="IPR029052">
    <property type="entry name" value="Metallo-depent_PP-like"/>
</dbReference>
<evidence type="ECO:0000256" key="4">
    <source>
        <dbReference type="ARBA" id="ARBA00023211"/>
    </source>
</evidence>
<protein>
    <recommendedName>
        <fullName evidence="1">protein-serine/threonine phosphatase</fullName>
        <ecNumber evidence="1">3.1.3.16</ecNumber>
    </recommendedName>
</protein>
<evidence type="ECO:0000313" key="8">
    <source>
        <dbReference type="Proteomes" id="UP000734854"/>
    </source>
</evidence>
<reference evidence="7 8" key="1">
    <citation type="submission" date="2020-08" db="EMBL/GenBank/DDBJ databases">
        <title>Plant Genome Project.</title>
        <authorList>
            <person name="Zhang R.-G."/>
        </authorList>
    </citation>
    <scope>NUCLEOTIDE SEQUENCE [LARGE SCALE GENOMIC DNA]</scope>
    <source>
        <tissue evidence="7">Rhizome</tissue>
    </source>
</reference>
<evidence type="ECO:0000256" key="1">
    <source>
        <dbReference type="ARBA" id="ARBA00013081"/>
    </source>
</evidence>
<evidence type="ECO:0000313" key="7">
    <source>
        <dbReference type="EMBL" id="KAG6530630.1"/>
    </source>
</evidence>
<dbReference type="SMART" id="SM00156">
    <property type="entry name" value="PP2Ac"/>
    <property type="match status" value="1"/>
</dbReference>
<dbReference type="SUPFAM" id="SSF56300">
    <property type="entry name" value="Metallo-dependent phosphatases"/>
    <property type="match status" value="1"/>
</dbReference>
<dbReference type="InterPro" id="IPR006186">
    <property type="entry name" value="Ser/Thr-sp_prot-phosphatase"/>
</dbReference>
<dbReference type="GO" id="GO:0046872">
    <property type="term" value="F:metal ion binding"/>
    <property type="evidence" value="ECO:0007669"/>
    <property type="project" value="UniProtKB-KW"/>
</dbReference>